<evidence type="ECO:0000313" key="2">
    <source>
        <dbReference type="Proteomes" id="UP000674179"/>
    </source>
</evidence>
<sequence>MEPTPTCVSKTRLCTVLRTRHAGRAQKRSRRHRRNIRHFRECTAVVTLHRRAEPTERRVSIIRSRRGSAAESGPEVSKLRVRPLSVCKTVRGSWRLPHCRTEASMEAMAALIVSHLVGW</sequence>
<dbReference type="RefSeq" id="XP_067688729.1">
    <property type="nucleotide sequence ID" value="XM_067832626.1"/>
</dbReference>
<accession>A0A836GGJ9</accession>
<organism evidence="1 2">
    <name type="scientific">Leishmania enriettii</name>
    <dbReference type="NCBI Taxonomy" id="5663"/>
    <lineage>
        <taxon>Eukaryota</taxon>
        <taxon>Discoba</taxon>
        <taxon>Euglenozoa</taxon>
        <taxon>Kinetoplastea</taxon>
        <taxon>Metakinetoplastina</taxon>
        <taxon>Trypanosomatida</taxon>
        <taxon>Trypanosomatidae</taxon>
        <taxon>Leishmaniinae</taxon>
        <taxon>Leishmania</taxon>
    </lineage>
</organism>
<dbReference type="GeneID" id="94168136"/>
<name>A0A836GGJ9_LEIEN</name>
<dbReference type="KEGG" id="lenr:94168136"/>
<dbReference type="EMBL" id="JAFHKP010000035">
    <property type="protein sequence ID" value="KAG5467207.1"/>
    <property type="molecule type" value="Genomic_DNA"/>
</dbReference>
<gene>
    <name evidence="1" type="ORF">CUR178_00848</name>
</gene>
<comment type="caution">
    <text evidence="1">The sequence shown here is derived from an EMBL/GenBank/DDBJ whole genome shotgun (WGS) entry which is preliminary data.</text>
</comment>
<keyword evidence="2" id="KW-1185">Reference proteome</keyword>
<dbReference type="Proteomes" id="UP000674179">
    <property type="component" value="Chromosome 35"/>
</dbReference>
<proteinExistence type="predicted"/>
<evidence type="ECO:0000313" key="1">
    <source>
        <dbReference type="EMBL" id="KAG5467207.1"/>
    </source>
</evidence>
<protein>
    <submittedName>
        <fullName evidence="1">Uncharacterized protein</fullName>
    </submittedName>
</protein>
<reference evidence="1 2" key="1">
    <citation type="submission" date="2021-02" db="EMBL/GenBank/DDBJ databases">
        <title>Leishmania (Mundinia) enrietti genome sequencing and assembly.</title>
        <authorList>
            <person name="Almutairi H."/>
            <person name="Gatherer D."/>
        </authorList>
    </citation>
    <scope>NUCLEOTIDE SEQUENCE [LARGE SCALE GENOMIC DNA]</scope>
    <source>
        <strain evidence="1">CUR178</strain>
    </source>
</reference>
<dbReference type="AlphaFoldDB" id="A0A836GGJ9"/>